<dbReference type="Gene3D" id="1.20.1250.20">
    <property type="entry name" value="MFS general substrate transporter like domains"/>
    <property type="match status" value="1"/>
</dbReference>
<reference evidence="10" key="1">
    <citation type="journal article" date="2020" name="Nat. Commun.">
        <title>Large-scale genome sequencing of mycorrhizal fungi provides insights into the early evolution of symbiotic traits.</title>
        <authorList>
            <person name="Miyauchi S."/>
            <person name="Kiss E."/>
            <person name="Kuo A."/>
            <person name="Drula E."/>
            <person name="Kohler A."/>
            <person name="Sanchez-Garcia M."/>
            <person name="Morin E."/>
            <person name="Andreopoulos B."/>
            <person name="Barry K.W."/>
            <person name="Bonito G."/>
            <person name="Buee M."/>
            <person name="Carver A."/>
            <person name="Chen C."/>
            <person name="Cichocki N."/>
            <person name="Clum A."/>
            <person name="Culley D."/>
            <person name="Crous P.W."/>
            <person name="Fauchery L."/>
            <person name="Girlanda M."/>
            <person name="Hayes R.D."/>
            <person name="Keri Z."/>
            <person name="LaButti K."/>
            <person name="Lipzen A."/>
            <person name="Lombard V."/>
            <person name="Magnuson J."/>
            <person name="Maillard F."/>
            <person name="Murat C."/>
            <person name="Nolan M."/>
            <person name="Ohm R.A."/>
            <person name="Pangilinan J."/>
            <person name="Pereira M.F."/>
            <person name="Perotto S."/>
            <person name="Peter M."/>
            <person name="Pfister S."/>
            <person name="Riley R."/>
            <person name="Sitrit Y."/>
            <person name="Stielow J.B."/>
            <person name="Szollosi G."/>
            <person name="Zifcakova L."/>
            <person name="Stursova M."/>
            <person name="Spatafora J.W."/>
            <person name="Tedersoo L."/>
            <person name="Vaario L.M."/>
            <person name="Yamada A."/>
            <person name="Yan M."/>
            <person name="Wang P."/>
            <person name="Xu J."/>
            <person name="Bruns T."/>
            <person name="Baldrian P."/>
            <person name="Vilgalys R."/>
            <person name="Dunand C."/>
            <person name="Henrissat B."/>
            <person name="Grigoriev I.V."/>
            <person name="Hibbett D."/>
            <person name="Nagy L.G."/>
            <person name="Martin F.M."/>
        </authorList>
    </citation>
    <scope>NUCLEOTIDE SEQUENCE</scope>
    <source>
        <strain evidence="10">UH-Tt-Lm1</strain>
    </source>
</reference>
<accession>A0A9P6HQX3</accession>
<evidence type="ECO:0000256" key="2">
    <source>
        <dbReference type="ARBA" id="ARBA00010992"/>
    </source>
</evidence>
<dbReference type="PANTHER" id="PTHR23503:SF8">
    <property type="entry name" value="FACILITATED GLUCOSE TRANSPORTER PROTEIN 1"/>
    <property type="match status" value="1"/>
</dbReference>
<feature type="transmembrane region" description="Helical" evidence="8">
    <location>
        <begin position="154"/>
        <end position="174"/>
    </location>
</feature>
<dbReference type="GO" id="GO:0015149">
    <property type="term" value="F:hexose transmembrane transporter activity"/>
    <property type="evidence" value="ECO:0007669"/>
    <property type="project" value="TreeGrafter"/>
</dbReference>
<comment type="catalytic activity">
    <reaction evidence="7">
        <text>myo-inositol(out) + H(+)(out) = myo-inositol(in) + H(+)(in)</text>
        <dbReference type="Rhea" id="RHEA:60364"/>
        <dbReference type="ChEBI" id="CHEBI:15378"/>
        <dbReference type="ChEBI" id="CHEBI:17268"/>
    </reaction>
</comment>
<dbReference type="PANTHER" id="PTHR23503">
    <property type="entry name" value="SOLUTE CARRIER FAMILY 2"/>
    <property type="match status" value="1"/>
</dbReference>
<comment type="caution">
    <text evidence="10">The sequence shown here is derived from an EMBL/GenBank/DDBJ whole genome shotgun (WGS) entry which is preliminary data.</text>
</comment>
<keyword evidence="11" id="KW-1185">Reference proteome</keyword>
<feature type="transmembrane region" description="Helical" evidence="8">
    <location>
        <begin position="12"/>
        <end position="29"/>
    </location>
</feature>
<evidence type="ECO:0000256" key="8">
    <source>
        <dbReference type="SAM" id="Phobius"/>
    </source>
</evidence>
<dbReference type="PRINTS" id="PR00171">
    <property type="entry name" value="SUGRTRNSPORT"/>
</dbReference>
<dbReference type="PROSITE" id="PS50850">
    <property type="entry name" value="MFS"/>
    <property type="match status" value="1"/>
</dbReference>
<evidence type="ECO:0000256" key="1">
    <source>
        <dbReference type="ARBA" id="ARBA00004141"/>
    </source>
</evidence>
<proteinExistence type="inferred from homology"/>
<dbReference type="Pfam" id="PF00083">
    <property type="entry name" value="Sugar_tr"/>
    <property type="match status" value="1"/>
</dbReference>
<evidence type="ECO:0000313" key="10">
    <source>
        <dbReference type="EMBL" id="KAF9792267.1"/>
    </source>
</evidence>
<evidence type="ECO:0000313" key="11">
    <source>
        <dbReference type="Proteomes" id="UP000736335"/>
    </source>
</evidence>
<dbReference type="Proteomes" id="UP000736335">
    <property type="component" value="Unassembled WGS sequence"/>
</dbReference>
<dbReference type="AlphaFoldDB" id="A0A9P6HQX3"/>
<dbReference type="OrthoDB" id="4540492at2759"/>
<evidence type="ECO:0000256" key="6">
    <source>
        <dbReference type="ARBA" id="ARBA00023136"/>
    </source>
</evidence>
<evidence type="ECO:0000256" key="7">
    <source>
        <dbReference type="ARBA" id="ARBA00049119"/>
    </source>
</evidence>
<keyword evidence="3" id="KW-0813">Transport</keyword>
<protein>
    <submittedName>
        <fullName evidence="10">General substrate transporter</fullName>
    </submittedName>
</protein>
<dbReference type="InterPro" id="IPR036259">
    <property type="entry name" value="MFS_trans_sf"/>
</dbReference>
<dbReference type="PROSITE" id="PS00217">
    <property type="entry name" value="SUGAR_TRANSPORT_2"/>
    <property type="match status" value="1"/>
</dbReference>
<feature type="transmembrane region" description="Helical" evidence="8">
    <location>
        <begin position="66"/>
        <end position="88"/>
    </location>
</feature>
<dbReference type="SUPFAM" id="SSF103473">
    <property type="entry name" value="MFS general substrate transporter"/>
    <property type="match status" value="1"/>
</dbReference>
<evidence type="ECO:0000256" key="5">
    <source>
        <dbReference type="ARBA" id="ARBA00022989"/>
    </source>
</evidence>
<feature type="transmembrane region" description="Helical" evidence="8">
    <location>
        <begin position="331"/>
        <end position="349"/>
    </location>
</feature>
<dbReference type="EMBL" id="WIUZ02000001">
    <property type="protein sequence ID" value="KAF9792267.1"/>
    <property type="molecule type" value="Genomic_DNA"/>
</dbReference>
<comment type="subcellular location">
    <subcellularLocation>
        <location evidence="1">Membrane</location>
        <topology evidence="1">Multi-pass membrane protein</topology>
    </subcellularLocation>
</comment>
<keyword evidence="5 8" id="KW-1133">Transmembrane helix</keyword>
<organism evidence="10 11">
    <name type="scientific">Thelephora terrestris</name>
    <dbReference type="NCBI Taxonomy" id="56493"/>
    <lineage>
        <taxon>Eukaryota</taxon>
        <taxon>Fungi</taxon>
        <taxon>Dikarya</taxon>
        <taxon>Basidiomycota</taxon>
        <taxon>Agaricomycotina</taxon>
        <taxon>Agaricomycetes</taxon>
        <taxon>Thelephorales</taxon>
        <taxon>Thelephoraceae</taxon>
        <taxon>Thelephora</taxon>
    </lineage>
</organism>
<sequence length="451" mass="48342">MAPREQKSFSSFGIAACAWILVTSFQYGYHISALNQIQAVLTCKVTGNDESPLGLPNCIPMTDAQFSALTSVFSIGGLIGSAGANVVMDSRGRRGALRISAALTALGAFLMAIASAYTPLLIGRLLVGVAAGVGICLTPIFIAEVSPARIRGKVGVFTQFSIVVGIMITQLVGFKLATPTAWRYVLILSGLTAVAQFSISPTMIESPVWAIRNGDPESGKLYHQKLWKGADLRSPDEDPLLARDDDDERQDAVSVPHALRSSELRLPLTIVSLAMVSQQVSGVNAVLYYSNDILSNVIPDLGPYISILVTVVNVVMTFPPIFLIERVGRKKLLTASVLTAVAGHGFIGFGLDNGFVVMCSVAILVFIMAFASGLGPVPFIMLPEVSPPHAVSALTSIALSMNWVCNFIVGLSFLPLRNFLSGGEVEYEGRVFYLFGLLLLISYLALYRLYK</sequence>
<evidence type="ECO:0000259" key="9">
    <source>
        <dbReference type="PROSITE" id="PS50850"/>
    </source>
</evidence>
<dbReference type="InterPro" id="IPR005828">
    <property type="entry name" value="MFS_sugar_transport-like"/>
</dbReference>
<dbReference type="InterPro" id="IPR003663">
    <property type="entry name" value="Sugar/inositol_transpt"/>
</dbReference>
<feature type="transmembrane region" description="Helical" evidence="8">
    <location>
        <begin position="431"/>
        <end position="450"/>
    </location>
</feature>
<evidence type="ECO:0000256" key="3">
    <source>
        <dbReference type="ARBA" id="ARBA00022448"/>
    </source>
</evidence>
<dbReference type="InterPro" id="IPR005829">
    <property type="entry name" value="Sugar_transporter_CS"/>
</dbReference>
<dbReference type="InterPro" id="IPR045263">
    <property type="entry name" value="GLUT"/>
</dbReference>
<dbReference type="InterPro" id="IPR020846">
    <property type="entry name" value="MFS_dom"/>
</dbReference>
<keyword evidence="6 8" id="KW-0472">Membrane</keyword>
<feature type="transmembrane region" description="Helical" evidence="8">
    <location>
        <begin position="121"/>
        <end position="142"/>
    </location>
</feature>
<feature type="transmembrane region" description="Helical" evidence="8">
    <location>
        <begin position="391"/>
        <end position="411"/>
    </location>
</feature>
<name>A0A9P6HQX3_9AGAM</name>
<keyword evidence="4 8" id="KW-0812">Transmembrane</keyword>
<feature type="domain" description="Major facilitator superfamily (MFS) profile" evidence="9">
    <location>
        <begin position="16"/>
        <end position="451"/>
    </location>
</feature>
<reference evidence="10" key="2">
    <citation type="submission" date="2020-11" db="EMBL/GenBank/DDBJ databases">
        <authorList>
            <consortium name="DOE Joint Genome Institute"/>
            <person name="Kuo A."/>
            <person name="Miyauchi S."/>
            <person name="Kiss E."/>
            <person name="Drula E."/>
            <person name="Kohler A."/>
            <person name="Sanchez-Garcia M."/>
            <person name="Andreopoulos B."/>
            <person name="Barry K.W."/>
            <person name="Bonito G."/>
            <person name="Buee M."/>
            <person name="Carver A."/>
            <person name="Chen C."/>
            <person name="Cichocki N."/>
            <person name="Clum A."/>
            <person name="Culley D."/>
            <person name="Crous P.W."/>
            <person name="Fauchery L."/>
            <person name="Girlanda M."/>
            <person name="Hayes R."/>
            <person name="Keri Z."/>
            <person name="Labutti K."/>
            <person name="Lipzen A."/>
            <person name="Lombard V."/>
            <person name="Magnuson J."/>
            <person name="Maillard F."/>
            <person name="Morin E."/>
            <person name="Murat C."/>
            <person name="Nolan M."/>
            <person name="Ohm R."/>
            <person name="Pangilinan J."/>
            <person name="Pereira M."/>
            <person name="Perotto S."/>
            <person name="Peter M."/>
            <person name="Riley R."/>
            <person name="Sitrit Y."/>
            <person name="Stielow B."/>
            <person name="Szollosi G."/>
            <person name="Zifcakova L."/>
            <person name="Stursova M."/>
            <person name="Spatafora J.W."/>
            <person name="Tedersoo L."/>
            <person name="Vaario L.-M."/>
            <person name="Yamada A."/>
            <person name="Yan M."/>
            <person name="Wang P."/>
            <person name="Xu J."/>
            <person name="Bruns T."/>
            <person name="Baldrian P."/>
            <person name="Vilgalys R."/>
            <person name="Henrissat B."/>
            <person name="Grigoriev I.V."/>
            <person name="Hibbett D."/>
            <person name="Nagy L.G."/>
            <person name="Martin F.M."/>
        </authorList>
    </citation>
    <scope>NUCLEOTIDE SEQUENCE</scope>
    <source>
        <strain evidence="10">UH-Tt-Lm1</strain>
    </source>
</reference>
<comment type="similarity">
    <text evidence="2">Belongs to the major facilitator superfamily. Sugar transporter (TC 2.A.1.1) family.</text>
</comment>
<feature type="transmembrane region" description="Helical" evidence="8">
    <location>
        <begin position="355"/>
        <end position="379"/>
    </location>
</feature>
<dbReference type="GO" id="GO:0016020">
    <property type="term" value="C:membrane"/>
    <property type="evidence" value="ECO:0007669"/>
    <property type="project" value="UniProtKB-SubCell"/>
</dbReference>
<evidence type="ECO:0000256" key="4">
    <source>
        <dbReference type="ARBA" id="ARBA00022692"/>
    </source>
</evidence>
<gene>
    <name evidence="10" type="ORF">BJ322DRAFT_996478</name>
</gene>
<feature type="transmembrane region" description="Helical" evidence="8">
    <location>
        <begin position="95"/>
        <end position="115"/>
    </location>
</feature>
<feature type="transmembrane region" description="Helical" evidence="8">
    <location>
        <begin position="301"/>
        <end position="324"/>
    </location>
</feature>